<dbReference type="AlphaFoldDB" id="A0A3S9P777"/>
<dbReference type="Proteomes" id="UP000267268">
    <property type="component" value="Chromosome 1"/>
</dbReference>
<reference evidence="3 4" key="1">
    <citation type="submission" date="2018-12" db="EMBL/GenBank/DDBJ databases">
        <title>Flammeovirga pectinis sp. nov., isolated from the gut of the Korean scallop, Patinopecten yessoensis.</title>
        <authorList>
            <person name="Bae J.-W."/>
            <person name="Jeong Y.-S."/>
            <person name="Kang W."/>
        </authorList>
    </citation>
    <scope>NUCLEOTIDE SEQUENCE [LARGE SCALE GENOMIC DNA]</scope>
    <source>
        <strain evidence="3 4">L12M1</strain>
    </source>
</reference>
<evidence type="ECO:0000313" key="4">
    <source>
        <dbReference type="Proteomes" id="UP000267268"/>
    </source>
</evidence>
<evidence type="ECO:0000313" key="3">
    <source>
        <dbReference type="EMBL" id="AZQ64065.1"/>
    </source>
</evidence>
<sequence length="236" mass="26889">MSTTRNRGKQSNDDTLFSTKWIDIIKEATDDLCYLLTRGYPESSALQLVGHKYRLNKRQHDALARICCNHIKVEERKSTEINSTNLKGKVIEIDGFNLLILLENALSGAYIFKARDGLYRDISSVHGTYKRVTKTEEALCLIGNVLKELDVSAVRWYFDQPVSNSGSLKTRLLELSNTYNFSWEVELVFDPDKVLAKSERIVVSSDGWIIDHAKKWFNLGAFIIENHIKSANTITV</sequence>
<name>A0A3S9P777_9BACT</name>
<dbReference type="InterPro" id="IPR041652">
    <property type="entry name" value="DUF5616"/>
</dbReference>
<dbReference type="KEGG" id="fll:EI427_18070"/>
<dbReference type="InterPro" id="IPR007368">
    <property type="entry name" value="DUF434"/>
</dbReference>
<organism evidence="3 4">
    <name type="scientific">Flammeovirga pectinis</name>
    <dbReference type="NCBI Taxonomy" id="2494373"/>
    <lineage>
        <taxon>Bacteria</taxon>
        <taxon>Pseudomonadati</taxon>
        <taxon>Bacteroidota</taxon>
        <taxon>Cytophagia</taxon>
        <taxon>Cytophagales</taxon>
        <taxon>Flammeovirgaceae</taxon>
        <taxon>Flammeovirga</taxon>
    </lineage>
</organism>
<dbReference type="OrthoDB" id="5372493at2"/>
<evidence type="ECO:0000259" key="2">
    <source>
        <dbReference type="Pfam" id="PF18481"/>
    </source>
</evidence>
<keyword evidence="4" id="KW-1185">Reference proteome</keyword>
<protein>
    <submittedName>
        <fullName evidence="3">DUF434 domain-containing protein</fullName>
    </submittedName>
</protein>
<proteinExistence type="predicted"/>
<evidence type="ECO:0000259" key="1">
    <source>
        <dbReference type="Pfam" id="PF04256"/>
    </source>
</evidence>
<feature type="domain" description="DUF434" evidence="1">
    <location>
        <begin position="25"/>
        <end position="78"/>
    </location>
</feature>
<feature type="domain" description="DUF5616" evidence="2">
    <location>
        <begin position="84"/>
        <end position="220"/>
    </location>
</feature>
<gene>
    <name evidence="3" type="ORF">EI427_18070</name>
</gene>
<dbReference type="PANTHER" id="PTHR42252">
    <property type="entry name" value="DUF5616 DOMAIN-CONTAINING PROTEIN"/>
    <property type="match status" value="1"/>
</dbReference>
<dbReference type="Pfam" id="PF18481">
    <property type="entry name" value="DUF5616"/>
    <property type="match status" value="1"/>
</dbReference>
<accession>A0A3S9P777</accession>
<dbReference type="RefSeq" id="WP_126617391.1">
    <property type="nucleotide sequence ID" value="NZ_CP034562.1"/>
</dbReference>
<dbReference type="Pfam" id="PF04256">
    <property type="entry name" value="DUF434"/>
    <property type="match status" value="1"/>
</dbReference>
<dbReference type="PANTHER" id="PTHR42252:SF1">
    <property type="entry name" value="DUF434 DOMAIN-CONTAINING PROTEIN"/>
    <property type="match status" value="1"/>
</dbReference>
<dbReference type="EMBL" id="CP034562">
    <property type="protein sequence ID" value="AZQ64065.1"/>
    <property type="molecule type" value="Genomic_DNA"/>
</dbReference>